<dbReference type="GeneID" id="27726718"/>
<sequence length="791" mass="84694">MTDTPKLDKVNEVIPEEETKDATPAEREKSESTPQEPTAVSPPESTIEDGRKTPSDLSGRKTPVDNMDGRKTPSSDLDGRKTPSDLGGRATPSELEGRRTPSTPITPRQDLSHIASQDSIRRKPVPAPSYDTLRDLAAMDGTRVSTPRNPLEKTTYTILPEQLAEKAPSTPDATPRTRITLPSREKPRGFKLDVKALATVDLKRLAEAWCVEVAWWGVALLCFIIIAAVLGAYNNHPLTTLPLNLNAFLAFFTTIATASFLIPVSESLSQWKWNYFRAEDRSLSDFQLFDSATRSPSGGAVLLAKLKHTHIASAGAAIGLLSLLTAAVTQASIGYRSSFVPLGTDGGAAVIKAARILGSEQEGGFGEGIPDSLTLDVAPFRLPITCSTSECDFPSFESLAVCAKVNDVTSRLGKPLAKGNSTSSNGEKKKAYSTSLPDAANCVIEADGQFNVLACKTNGSTTLSFDGDDDLKKTAIYSMPIIYSNAEGSETSLNVKFEAVEVLFHLCLNSYETKVSGGRADVKVTGSSYSLGSESADREVAVNCSMVREDDDATRGNNCTVSKSVPSDAFMELRGPRGDEDVFKAHFATLEDMALTMNEAISGLYVRKVGEDGKKETNNVGSHIQHIAESIIFNGDRDKQKERLTRMADNIAVSLTNAIAAKQFAASPPTANPITGTALLPETRITIRWGALTLLILQLIGALFFLIYTAVATQLAGCEVFKSSALAALFALEEDCRGVAGGLESVAGMRRKARVMLVRLRDEAIVLAGEETGGSGVAVNGNGRSKSKEEI</sequence>
<feature type="transmembrane region" description="Helical" evidence="2">
    <location>
        <begin position="245"/>
        <end position="264"/>
    </location>
</feature>
<dbReference type="KEGG" id="sapo:SAPIO_CDS7646"/>
<proteinExistence type="predicted"/>
<accession>A0A084G2C9</accession>
<gene>
    <name evidence="3" type="ORF">SAPIO_CDS7646</name>
</gene>
<feature type="transmembrane region" description="Helical" evidence="2">
    <location>
        <begin position="213"/>
        <end position="233"/>
    </location>
</feature>
<comment type="caution">
    <text evidence="3">The sequence shown here is derived from an EMBL/GenBank/DDBJ whole genome shotgun (WGS) entry which is preliminary data.</text>
</comment>
<evidence type="ECO:0000313" key="3">
    <source>
        <dbReference type="EMBL" id="KEZ41491.1"/>
    </source>
</evidence>
<dbReference type="EMBL" id="JOWA01000110">
    <property type="protein sequence ID" value="KEZ41491.1"/>
    <property type="molecule type" value="Genomic_DNA"/>
</dbReference>
<dbReference type="Pfam" id="PF11374">
    <property type="entry name" value="DUF3176"/>
    <property type="match status" value="1"/>
</dbReference>
<dbReference type="Proteomes" id="UP000028545">
    <property type="component" value="Unassembled WGS sequence"/>
</dbReference>
<feature type="compositionally biased region" description="Basic and acidic residues" evidence="1">
    <location>
        <begin position="48"/>
        <end position="83"/>
    </location>
</feature>
<feature type="compositionally biased region" description="Basic and acidic residues" evidence="1">
    <location>
        <begin position="1"/>
        <end position="11"/>
    </location>
</feature>
<feature type="transmembrane region" description="Helical" evidence="2">
    <location>
        <begin position="311"/>
        <end position="329"/>
    </location>
</feature>
<name>A0A084G2C9_PSEDA</name>
<dbReference type="RefSeq" id="XP_016641290.1">
    <property type="nucleotide sequence ID" value="XM_016789463.1"/>
</dbReference>
<keyword evidence="2" id="KW-0472">Membrane</keyword>
<keyword evidence="2" id="KW-0812">Transmembrane</keyword>
<dbReference type="AlphaFoldDB" id="A0A084G2C9"/>
<protein>
    <submittedName>
        <fullName evidence="3">Uncharacterized protein</fullName>
    </submittedName>
</protein>
<dbReference type="InterPro" id="IPR021514">
    <property type="entry name" value="DUF3176"/>
</dbReference>
<evidence type="ECO:0000256" key="2">
    <source>
        <dbReference type="SAM" id="Phobius"/>
    </source>
</evidence>
<evidence type="ECO:0000256" key="1">
    <source>
        <dbReference type="SAM" id="MobiDB-lite"/>
    </source>
</evidence>
<keyword evidence="4" id="KW-1185">Reference proteome</keyword>
<reference evidence="3 4" key="1">
    <citation type="journal article" date="2014" name="Genome Announc.">
        <title>Draft genome sequence of the pathogenic fungus Scedosporium apiospermum.</title>
        <authorList>
            <person name="Vandeputte P."/>
            <person name="Ghamrawi S."/>
            <person name="Rechenmann M."/>
            <person name="Iltis A."/>
            <person name="Giraud S."/>
            <person name="Fleury M."/>
            <person name="Thornton C."/>
            <person name="Delhaes L."/>
            <person name="Meyer W."/>
            <person name="Papon N."/>
            <person name="Bouchara J.P."/>
        </authorList>
    </citation>
    <scope>NUCLEOTIDE SEQUENCE [LARGE SCALE GENOMIC DNA]</scope>
    <source>
        <strain evidence="3 4">IHEM 14462</strain>
    </source>
</reference>
<dbReference type="PANTHER" id="PTHR35394:SF5">
    <property type="entry name" value="DUF3176 DOMAIN-CONTAINING PROTEIN"/>
    <property type="match status" value="1"/>
</dbReference>
<feature type="transmembrane region" description="Helical" evidence="2">
    <location>
        <begin position="689"/>
        <end position="711"/>
    </location>
</feature>
<feature type="compositionally biased region" description="Basic and acidic residues" evidence="1">
    <location>
        <begin position="20"/>
        <end position="31"/>
    </location>
</feature>
<organism evidence="3 4">
    <name type="scientific">Pseudallescheria apiosperma</name>
    <name type="common">Scedosporium apiospermum</name>
    <dbReference type="NCBI Taxonomy" id="563466"/>
    <lineage>
        <taxon>Eukaryota</taxon>
        <taxon>Fungi</taxon>
        <taxon>Dikarya</taxon>
        <taxon>Ascomycota</taxon>
        <taxon>Pezizomycotina</taxon>
        <taxon>Sordariomycetes</taxon>
        <taxon>Hypocreomycetidae</taxon>
        <taxon>Microascales</taxon>
        <taxon>Microascaceae</taxon>
        <taxon>Scedosporium</taxon>
    </lineage>
</organism>
<dbReference type="PANTHER" id="PTHR35394">
    <property type="entry name" value="DUF3176 DOMAIN-CONTAINING PROTEIN"/>
    <property type="match status" value="1"/>
</dbReference>
<dbReference type="HOGENOM" id="CLU_015092_5_0_1"/>
<dbReference type="VEuPathDB" id="FungiDB:SAPIO_CDS7646"/>
<keyword evidence="2" id="KW-1133">Transmembrane helix</keyword>
<evidence type="ECO:0000313" key="4">
    <source>
        <dbReference type="Proteomes" id="UP000028545"/>
    </source>
</evidence>
<dbReference type="OMA" id="NCVIEAD"/>
<dbReference type="OrthoDB" id="5242705at2759"/>
<feature type="region of interest" description="Disordered" evidence="1">
    <location>
        <begin position="1"/>
        <end position="130"/>
    </location>
</feature>